<dbReference type="Gene3D" id="1.10.1900.10">
    <property type="entry name" value="c-terminal domain of poly(a) binding protein"/>
    <property type="match status" value="1"/>
</dbReference>
<dbReference type="Pfam" id="PF06570">
    <property type="entry name" value="DUF1129"/>
    <property type="match status" value="1"/>
</dbReference>
<organism evidence="2 3">
    <name type="scientific">Scopulibacillus daqui</name>
    <dbReference type="NCBI Taxonomy" id="1469162"/>
    <lineage>
        <taxon>Bacteria</taxon>
        <taxon>Bacillati</taxon>
        <taxon>Bacillota</taxon>
        <taxon>Bacilli</taxon>
        <taxon>Bacillales</taxon>
        <taxon>Sporolactobacillaceae</taxon>
        <taxon>Scopulibacillus</taxon>
    </lineage>
</organism>
<protein>
    <submittedName>
        <fullName evidence="2">DNA-binding ferritin-like protein (Dps family)</fullName>
    </submittedName>
</protein>
<keyword evidence="3" id="KW-1185">Reference proteome</keyword>
<feature type="transmembrane region" description="Helical" evidence="1">
    <location>
        <begin position="168"/>
        <end position="190"/>
    </location>
</feature>
<gene>
    <name evidence="2" type="ORF">JOD45_003073</name>
</gene>
<dbReference type="Proteomes" id="UP000808914">
    <property type="component" value="Unassembled WGS sequence"/>
</dbReference>
<dbReference type="EMBL" id="JAFBER010000031">
    <property type="protein sequence ID" value="MBM7646839.1"/>
    <property type="molecule type" value="Genomic_DNA"/>
</dbReference>
<keyword evidence="1" id="KW-0812">Transmembrane</keyword>
<keyword evidence="1" id="KW-0472">Membrane</keyword>
<accession>A0ABS2Q3F6</accession>
<dbReference type="PANTHER" id="PTHR41307:SF1">
    <property type="entry name" value="MEMBRANE PROTEIN"/>
    <property type="match status" value="1"/>
</dbReference>
<proteinExistence type="predicted"/>
<evidence type="ECO:0000256" key="1">
    <source>
        <dbReference type="SAM" id="Phobius"/>
    </source>
</evidence>
<evidence type="ECO:0000313" key="2">
    <source>
        <dbReference type="EMBL" id="MBM7646839.1"/>
    </source>
</evidence>
<feature type="transmembrane region" description="Helical" evidence="1">
    <location>
        <begin position="196"/>
        <end position="217"/>
    </location>
</feature>
<dbReference type="PANTHER" id="PTHR41307">
    <property type="entry name" value="MEMBRANE PROTEIN-RELATED"/>
    <property type="match status" value="1"/>
</dbReference>
<evidence type="ECO:0000313" key="3">
    <source>
        <dbReference type="Proteomes" id="UP000808914"/>
    </source>
</evidence>
<sequence length="224" mass="25517">MNTKELIKLNNQKRKQLTKENEAYYDDMLVYIRTHLFLSERQSEELLMELLNHLLDAQAEGKTAKDVFGDDPKTVCDEMIEELPKEQTKNAAAFIFYLSCKVIGYIMIISGVGDLIFSIFKSKSSPIYIGTEAAKTILSLLIIFAAVWMIFLWLKSSVYKRFSKFKSGIIVGSISCLFLFDVLLVSRLIPAFGPEIHINGLFCLCIGLFIIIIATCFNRKFQIV</sequence>
<comment type="caution">
    <text evidence="2">The sequence shown here is derived from an EMBL/GenBank/DDBJ whole genome shotgun (WGS) entry which is preliminary data.</text>
</comment>
<keyword evidence="1" id="KW-1133">Transmembrane helix</keyword>
<reference evidence="2 3" key="1">
    <citation type="submission" date="2021-01" db="EMBL/GenBank/DDBJ databases">
        <title>Genomic Encyclopedia of Type Strains, Phase IV (KMG-IV): sequencing the most valuable type-strain genomes for metagenomic binning, comparative biology and taxonomic classification.</title>
        <authorList>
            <person name="Goeker M."/>
        </authorList>
    </citation>
    <scope>NUCLEOTIDE SEQUENCE [LARGE SCALE GENOMIC DNA]</scope>
    <source>
        <strain evidence="2 3">DSM 28236</strain>
    </source>
</reference>
<feature type="transmembrane region" description="Helical" evidence="1">
    <location>
        <begin position="94"/>
        <end position="117"/>
    </location>
</feature>
<dbReference type="SUPFAM" id="SSF158560">
    <property type="entry name" value="BH3980-like"/>
    <property type="match status" value="1"/>
</dbReference>
<dbReference type="RefSeq" id="WP_205004715.1">
    <property type="nucleotide sequence ID" value="NZ_JAFBER010000031.1"/>
</dbReference>
<name>A0ABS2Q3F6_9BACL</name>
<feature type="transmembrane region" description="Helical" evidence="1">
    <location>
        <begin position="137"/>
        <end position="156"/>
    </location>
</feature>
<dbReference type="InterPro" id="IPR009214">
    <property type="entry name" value="DUF1129"/>
</dbReference>